<dbReference type="AlphaFoldDB" id="A0A2K3NDB0"/>
<dbReference type="PANTHER" id="PTHR19443:SF64">
    <property type="entry name" value="PHOSPHOTRANSFERASE"/>
    <property type="match status" value="1"/>
</dbReference>
<evidence type="ECO:0000313" key="5">
    <source>
        <dbReference type="EMBL" id="PNY01031.1"/>
    </source>
</evidence>
<organism evidence="5 6">
    <name type="scientific">Trifolium pratense</name>
    <name type="common">Red clover</name>
    <dbReference type="NCBI Taxonomy" id="57577"/>
    <lineage>
        <taxon>Eukaryota</taxon>
        <taxon>Viridiplantae</taxon>
        <taxon>Streptophyta</taxon>
        <taxon>Embryophyta</taxon>
        <taxon>Tracheophyta</taxon>
        <taxon>Spermatophyta</taxon>
        <taxon>Magnoliopsida</taxon>
        <taxon>eudicotyledons</taxon>
        <taxon>Gunneridae</taxon>
        <taxon>Pentapetalae</taxon>
        <taxon>rosids</taxon>
        <taxon>fabids</taxon>
        <taxon>Fabales</taxon>
        <taxon>Fabaceae</taxon>
        <taxon>Papilionoideae</taxon>
        <taxon>50 kb inversion clade</taxon>
        <taxon>NPAAA clade</taxon>
        <taxon>Hologalegina</taxon>
        <taxon>IRL clade</taxon>
        <taxon>Trifolieae</taxon>
        <taxon>Trifolium</taxon>
    </lineage>
</organism>
<dbReference type="PANTHER" id="PTHR19443">
    <property type="entry name" value="HEXOKINASE"/>
    <property type="match status" value="1"/>
</dbReference>
<dbReference type="EMBL" id="ASHM01019622">
    <property type="protein sequence ID" value="PNY01031.1"/>
    <property type="molecule type" value="Genomic_DNA"/>
</dbReference>
<evidence type="ECO:0000313" key="6">
    <source>
        <dbReference type="Proteomes" id="UP000236291"/>
    </source>
</evidence>
<accession>A0A2K3NDB0</accession>
<feature type="domain" description="Hexokinase N-terminal" evidence="4">
    <location>
        <begin position="184"/>
        <end position="299"/>
    </location>
</feature>
<dbReference type="GO" id="GO:0005536">
    <property type="term" value="F:D-glucose binding"/>
    <property type="evidence" value="ECO:0007669"/>
    <property type="project" value="InterPro"/>
</dbReference>
<keyword evidence="2" id="KW-0812">Transmembrane</keyword>
<gene>
    <name evidence="5" type="ORF">L195_g024318</name>
</gene>
<feature type="signal peptide" evidence="3">
    <location>
        <begin position="1"/>
        <end position="26"/>
    </location>
</feature>
<dbReference type="EC" id="2.7.1.-" evidence="1"/>
<dbReference type="SUPFAM" id="SSF53067">
    <property type="entry name" value="Actin-like ATPase domain"/>
    <property type="match status" value="2"/>
</dbReference>
<dbReference type="Gene3D" id="3.30.420.40">
    <property type="match status" value="1"/>
</dbReference>
<dbReference type="InterPro" id="IPR043129">
    <property type="entry name" value="ATPase_NBD"/>
</dbReference>
<dbReference type="STRING" id="57577.A0A2K3NDB0"/>
<feature type="domain" description="Hexokinase N-terminal" evidence="4">
    <location>
        <begin position="43"/>
        <end position="93"/>
    </location>
</feature>
<feature type="chain" id="PRO_5014411166" description="Phosphotransferase" evidence="3">
    <location>
        <begin position="27"/>
        <end position="299"/>
    </location>
</feature>
<evidence type="ECO:0000256" key="3">
    <source>
        <dbReference type="SAM" id="SignalP"/>
    </source>
</evidence>
<protein>
    <recommendedName>
        <fullName evidence="1">Phosphotransferase</fullName>
        <ecNumber evidence="1">2.7.1.-</ecNumber>
    </recommendedName>
</protein>
<dbReference type="PROSITE" id="PS51748">
    <property type="entry name" value="HEXOKINASE_2"/>
    <property type="match status" value="1"/>
</dbReference>
<reference evidence="5 6" key="2">
    <citation type="journal article" date="2017" name="Front. Plant Sci.">
        <title>Gene Classification and Mining of Molecular Markers Useful in Red Clover (Trifolium pratense) Breeding.</title>
        <authorList>
            <person name="Istvanek J."/>
            <person name="Dluhosova J."/>
            <person name="Dluhos P."/>
            <person name="Patkova L."/>
            <person name="Nedelnik J."/>
            <person name="Repkova J."/>
        </authorList>
    </citation>
    <scope>NUCLEOTIDE SEQUENCE [LARGE SCALE GENOMIC DNA]</scope>
    <source>
        <strain evidence="6">cv. Tatra</strain>
        <tissue evidence="5">Young leaves</tissue>
    </source>
</reference>
<name>A0A2K3NDB0_TRIPR</name>
<evidence type="ECO:0000256" key="1">
    <source>
        <dbReference type="RuleBase" id="RU362007"/>
    </source>
</evidence>
<dbReference type="GO" id="GO:0006096">
    <property type="term" value="P:glycolytic process"/>
    <property type="evidence" value="ECO:0007669"/>
    <property type="project" value="UniProtKB-KW"/>
</dbReference>
<dbReference type="Pfam" id="PF00349">
    <property type="entry name" value="Hexokinase_1"/>
    <property type="match status" value="2"/>
</dbReference>
<keyword evidence="2" id="KW-0472">Membrane</keyword>
<keyword evidence="1" id="KW-0324">Glycolysis</keyword>
<dbReference type="GO" id="GO:0004340">
    <property type="term" value="F:glucokinase activity"/>
    <property type="evidence" value="ECO:0007669"/>
    <property type="project" value="TreeGrafter"/>
</dbReference>
<evidence type="ECO:0000259" key="4">
    <source>
        <dbReference type="Pfam" id="PF00349"/>
    </source>
</evidence>
<dbReference type="GO" id="GO:0006006">
    <property type="term" value="P:glucose metabolic process"/>
    <property type="evidence" value="ECO:0007669"/>
    <property type="project" value="TreeGrafter"/>
</dbReference>
<dbReference type="GO" id="GO:0001678">
    <property type="term" value="P:intracellular glucose homeostasis"/>
    <property type="evidence" value="ECO:0007669"/>
    <property type="project" value="InterPro"/>
</dbReference>
<keyword evidence="2" id="KW-1133">Transmembrane helix</keyword>
<dbReference type="ExpressionAtlas" id="A0A2K3NDB0">
    <property type="expression patterns" value="baseline"/>
</dbReference>
<feature type="transmembrane region" description="Helical" evidence="2">
    <location>
        <begin position="134"/>
        <end position="154"/>
    </location>
</feature>
<proteinExistence type="inferred from homology"/>
<keyword evidence="3" id="KW-0732">Signal</keyword>
<dbReference type="GO" id="GO:0005524">
    <property type="term" value="F:ATP binding"/>
    <property type="evidence" value="ECO:0007669"/>
    <property type="project" value="UniProtKB-UniRule"/>
</dbReference>
<dbReference type="GO" id="GO:0008865">
    <property type="term" value="F:fructokinase activity"/>
    <property type="evidence" value="ECO:0007669"/>
    <property type="project" value="TreeGrafter"/>
</dbReference>
<evidence type="ECO:0000256" key="2">
    <source>
        <dbReference type="SAM" id="Phobius"/>
    </source>
</evidence>
<dbReference type="InterPro" id="IPR022672">
    <property type="entry name" value="Hexokinase_N"/>
</dbReference>
<comment type="caution">
    <text evidence="5">The sequence shown here is derived from an EMBL/GenBank/DDBJ whole genome shotgun (WGS) entry which is preliminary data.</text>
</comment>
<keyword evidence="1" id="KW-0808">Transferase</keyword>
<dbReference type="InterPro" id="IPR001312">
    <property type="entry name" value="Hexokinase"/>
</dbReference>
<dbReference type="PRINTS" id="PR00475">
    <property type="entry name" value="HEXOKINASE"/>
</dbReference>
<keyword evidence="1" id="KW-0067">ATP-binding</keyword>
<dbReference type="GO" id="GO:0005829">
    <property type="term" value="C:cytosol"/>
    <property type="evidence" value="ECO:0007669"/>
    <property type="project" value="TreeGrafter"/>
</dbReference>
<feature type="transmembrane region" description="Helical" evidence="2">
    <location>
        <begin position="105"/>
        <end position="122"/>
    </location>
</feature>
<keyword evidence="1 5" id="KW-0418">Kinase</keyword>
<dbReference type="GO" id="GO:0005739">
    <property type="term" value="C:mitochondrion"/>
    <property type="evidence" value="ECO:0007669"/>
    <property type="project" value="TreeGrafter"/>
</dbReference>
<comment type="similarity">
    <text evidence="1">Belongs to the hexokinase family.</text>
</comment>
<sequence length="299" mass="32632">MSKVVAIGTAAVCAAAAALAATAVMGHRIKGSDKWGQSEDIVKVFGEECRTPIENLKKVAEAMVVEMHAGLASEGGSKLKMLISYVDNLPSGKFMNLCSILENQVSIWVLLFAVLISMLILPDQKDVAGRLASIVVEMGIAYLSPSASIVLRWGTCKHFDARARRRISIIDGEEAVMRAPRQWDEKGLFYALDLGGTNFRALRIQLGGKEKGVVKVEAEEVSIPPHLMTGSSHELFDFIATCLAKFVSSEPEEFRPLPGRKRELGFTFSFPVRQTSIASGTLIKWSKGFSIEDVDLDDI</sequence>
<keyword evidence="1" id="KW-0547">Nucleotide-binding</keyword>
<dbReference type="Proteomes" id="UP000236291">
    <property type="component" value="Unassembled WGS sequence"/>
</dbReference>
<dbReference type="Gene3D" id="3.40.367.20">
    <property type="match status" value="1"/>
</dbReference>
<reference evidence="5 6" key="1">
    <citation type="journal article" date="2014" name="Am. J. Bot.">
        <title>Genome assembly and annotation for red clover (Trifolium pratense; Fabaceae).</title>
        <authorList>
            <person name="Istvanek J."/>
            <person name="Jaros M."/>
            <person name="Krenek A."/>
            <person name="Repkova J."/>
        </authorList>
    </citation>
    <scope>NUCLEOTIDE SEQUENCE [LARGE SCALE GENOMIC DNA]</scope>
    <source>
        <strain evidence="6">cv. Tatra</strain>
        <tissue evidence="5">Young leaves</tissue>
    </source>
</reference>